<dbReference type="Proteomes" id="UP000017837">
    <property type="component" value="Unassembled WGS sequence"/>
</dbReference>
<evidence type="ECO:0000313" key="2">
    <source>
        <dbReference type="EMBL" id="ESQ93850.1"/>
    </source>
</evidence>
<accession>V4Q7M3</accession>
<dbReference type="InterPro" id="IPR007712">
    <property type="entry name" value="RelE/ParE_toxin"/>
</dbReference>
<evidence type="ECO:0000256" key="1">
    <source>
        <dbReference type="ARBA" id="ARBA00022649"/>
    </source>
</evidence>
<keyword evidence="1" id="KW-1277">Toxin-antitoxin system</keyword>
<organism evidence="2 3">
    <name type="scientific">Asticcacaulis benevestitus DSM 16100 = ATCC BAA-896</name>
    <dbReference type="NCBI Taxonomy" id="1121022"/>
    <lineage>
        <taxon>Bacteria</taxon>
        <taxon>Pseudomonadati</taxon>
        <taxon>Pseudomonadota</taxon>
        <taxon>Alphaproteobacteria</taxon>
        <taxon>Caulobacterales</taxon>
        <taxon>Caulobacteraceae</taxon>
        <taxon>Asticcacaulis</taxon>
    </lineage>
</organism>
<dbReference type="EMBL" id="AWGB01000006">
    <property type="protein sequence ID" value="ESQ93850.1"/>
    <property type="molecule type" value="Genomic_DNA"/>
</dbReference>
<dbReference type="eggNOG" id="COG3668">
    <property type="taxonomic scope" value="Bacteria"/>
</dbReference>
<reference evidence="2 3" key="1">
    <citation type="journal article" date="2014" name="Nature">
        <title>Sequential evolution of bacterial morphology by co-option of a developmental regulator.</title>
        <authorList>
            <person name="Jiang C."/>
            <person name="Brown P.J."/>
            <person name="Ducret A."/>
            <person name="Brun Y.V."/>
        </authorList>
    </citation>
    <scope>NUCLEOTIDE SEQUENCE [LARGE SCALE GENOMIC DNA]</scope>
    <source>
        <strain evidence="2 3">DSM 16100</strain>
    </source>
</reference>
<keyword evidence="3" id="KW-1185">Reference proteome</keyword>
<protein>
    <recommendedName>
        <fullName evidence="4">Plasmid stabilization protein ParE</fullName>
    </recommendedName>
</protein>
<name>V4Q7M3_9CAUL</name>
<proteinExistence type="predicted"/>
<dbReference type="AlphaFoldDB" id="V4Q7M3"/>
<dbReference type="Pfam" id="PF05016">
    <property type="entry name" value="ParE_toxin"/>
    <property type="match status" value="1"/>
</dbReference>
<dbReference type="Gene3D" id="3.30.2310.20">
    <property type="entry name" value="RelE-like"/>
    <property type="match status" value="1"/>
</dbReference>
<gene>
    <name evidence="2" type="ORF">ABENE_03965</name>
</gene>
<sequence>MFGQAQAETYHARLEATFAMLGDNPRMAREYAEIDPPVRAHPHGSHIIIYKTDGEDIIILAVRHSRENWQEDL</sequence>
<comment type="caution">
    <text evidence="2">The sequence shown here is derived from an EMBL/GenBank/DDBJ whole genome shotgun (WGS) entry which is preliminary data.</text>
</comment>
<dbReference type="STRING" id="1121022.GCA_000376105_00099"/>
<evidence type="ECO:0008006" key="4">
    <source>
        <dbReference type="Google" id="ProtNLM"/>
    </source>
</evidence>
<dbReference type="PATRIC" id="fig|1121022.4.peg.784"/>
<dbReference type="InterPro" id="IPR035093">
    <property type="entry name" value="RelE/ParE_toxin_dom_sf"/>
</dbReference>
<evidence type="ECO:0000313" key="3">
    <source>
        <dbReference type="Proteomes" id="UP000017837"/>
    </source>
</evidence>